<proteinExistence type="predicted"/>
<dbReference type="EMBL" id="JAIWYP010000006">
    <property type="protein sequence ID" value="KAH3808865.1"/>
    <property type="molecule type" value="Genomic_DNA"/>
</dbReference>
<evidence type="ECO:0000256" key="1">
    <source>
        <dbReference type="SAM" id="MobiDB-lite"/>
    </source>
</evidence>
<accession>A0A9D4JEI9</accession>
<reference evidence="2" key="2">
    <citation type="submission" date="2020-11" db="EMBL/GenBank/DDBJ databases">
        <authorList>
            <person name="McCartney M.A."/>
            <person name="Auch B."/>
            <person name="Kono T."/>
            <person name="Mallez S."/>
            <person name="Becker A."/>
            <person name="Gohl D.M."/>
            <person name="Silverstein K.A.T."/>
            <person name="Koren S."/>
            <person name="Bechman K.B."/>
            <person name="Herman A."/>
            <person name="Abrahante J.E."/>
            <person name="Garbe J."/>
        </authorList>
    </citation>
    <scope>NUCLEOTIDE SEQUENCE</scope>
    <source>
        <strain evidence="2">Duluth1</strain>
        <tissue evidence="2">Whole animal</tissue>
    </source>
</reference>
<feature type="region of interest" description="Disordered" evidence="1">
    <location>
        <begin position="18"/>
        <end position="54"/>
    </location>
</feature>
<dbReference type="Proteomes" id="UP000828390">
    <property type="component" value="Unassembled WGS sequence"/>
</dbReference>
<comment type="caution">
    <text evidence="2">The sequence shown here is derived from an EMBL/GenBank/DDBJ whole genome shotgun (WGS) entry which is preliminary data.</text>
</comment>
<name>A0A9D4JEI9_DREPO</name>
<feature type="compositionally biased region" description="Basic and acidic residues" evidence="1">
    <location>
        <begin position="20"/>
        <end position="32"/>
    </location>
</feature>
<gene>
    <name evidence="2" type="ORF">DPMN_137224</name>
</gene>
<feature type="compositionally biased region" description="Polar residues" evidence="1">
    <location>
        <begin position="35"/>
        <end position="44"/>
    </location>
</feature>
<evidence type="ECO:0000313" key="3">
    <source>
        <dbReference type="Proteomes" id="UP000828390"/>
    </source>
</evidence>
<sequence>MQRNTGLQVLLPQGVAISRDTSESCGKTKQEGKCQPQQNTIRTNESTRREHRSK</sequence>
<keyword evidence="3" id="KW-1185">Reference proteome</keyword>
<evidence type="ECO:0000313" key="2">
    <source>
        <dbReference type="EMBL" id="KAH3808865.1"/>
    </source>
</evidence>
<dbReference type="AlphaFoldDB" id="A0A9D4JEI9"/>
<organism evidence="2 3">
    <name type="scientific">Dreissena polymorpha</name>
    <name type="common">Zebra mussel</name>
    <name type="synonym">Mytilus polymorpha</name>
    <dbReference type="NCBI Taxonomy" id="45954"/>
    <lineage>
        <taxon>Eukaryota</taxon>
        <taxon>Metazoa</taxon>
        <taxon>Spiralia</taxon>
        <taxon>Lophotrochozoa</taxon>
        <taxon>Mollusca</taxon>
        <taxon>Bivalvia</taxon>
        <taxon>Autobranchia</taxon>
        <taxon>Heteroconchia</taxon>
        <taxon>Euheterodonta</taxon>
        <taxon>Imparidentia</taxon>
        <taxon>Neoheterodontei</taxon>
        <taxon>Myida</taxon>
        <taxon>Dreissenoidea</taxon>
        <taxon>Dreissenidae</taxon>
        <taxon>Dreissena</taxon>
    </lineage>
</organism>
<reference evidence="2" key="1">
    <citation type="journal article" date="2019" name="bioRxiv">
        <title>The Genome of the Zebra Mussel, Dreissena polymorpha: A Resource for Invasive Species Research.</title>
        <authorList>
            <person name="McCartney M.A."/>
            <person name="Auch B."/>
            <person name="Kono T."/>
            <person name="Mallez S."/>
            <person name="Zhang Y."/>
            <person name="Obille A."/>
            <person name="Becker A."/>
            <person name="Abrahante J.E."/>
            <person name="Garbe J."/>
            <person name="Badalamenti J.P."/>
            <person name="Herman A."/>
            <person name="Mangelson H."/>
            <person name="Liachko I."/>
            <person name="Sullivan S."/>
            <person name="Sone E.D."/>
            <person name="Koren S."/>
            <person name="Silverstein K.A.T."/>
            <person name="Beckman K.B."/>
            <person name="Gohl D.M."/>
        </authorList>
    </citation>
    <scope>NUCLEOTIDE SEQUENCE</scope>
    <source>
        <strain evidence="2">Duluth1</strain>
        <tissue evidence="2">Whole animal</tissue>
    </source>
</reference>
<protein>
    <submittedName>
        <fullName evidence="2">Uncharacterized protein</fullName>
    </submittedName>
</protein>